<feature type="region of interest" description="Disordered" evidence="1">
    <location>
        <begin position="41"/>
        <end position="60"/>
    </location>
</feature>
<dbReference type="EMBL" id="UINC01040214">
    <property type="protein sequence ID" value="SVB39767.1"/>
    <property type="molecule type" value="Genomic_DNA"/>
</dbReference>
<organism evidence="2">
    <name type="scientific">marine metagenome</name>
    <dbReference type="NCBI Taxonomy" id="408172"/>
    <lineage>
        <taxon>unclassified sequences</taxon>
        <taxon>metagenomes</taxon>
        <taxon>ecological metagenomes</taxon>
    </lineage>
</organism>
<proteinExistence type="predicted"/>
<gene>
    <name evidence="2" type="ORF">METZ01_LOCUS192621</name>
</gene>
<accession>A0A382DQA5</accession>
<sequence length="173" mass="18797">MTTFASGKHALMISDRSGLAFPYQEMVREWTGAWVHSSEYEPKQPQLQPKPTTSDPQALQHARPARTAPAVTQLMPTDPFITYGAGSSYINVNVPNHGLTNGSTYRFRGAPTTAGAYLDPQGWDGITGAKIALAAGYAITTGKWVSAARDTDYTTDWFYFVVNTDTATTGSIR</sequence>
<name>A0A382DQA5_9ZZZZ</name>
<protein>
    <submittedName>
        <fullName evidence="2">Uncharacterized protein</fullName>
    </submittedName>
</protein>
<reference evidence="2" key="1">
    <citation type="submission" date="2018-05" db="EMBL/GenBank/DDBJ databases">
        <authorList>
            <person name="Lanie J.A."/>
            <person name="Ng W.-L."/>
            <person name="Kazmierczak K.M."/>
            <person name="Andrzejewski T.M."/>
            <person name="Davidsen T.M."/>
            <person name="Wayne K.J."/>
            <person name="Tettelin H."/>
            <person name="Glass J.I."/>
            <person name="Rusch D."/>
            <person name="Podicherti R."/>
            <person name="Tsui H.-C.T."/>
            <person name="Winkler M.E."/>
        </authorList>
    </citation>
    <scope>NUCLEOTIDE SEQUENCE</scope>
</reference>
<evidence type="ECO:0000313" key="2">
    <source>
        <dbReference type="EMBL" id="SVB39767.1"/>
    </source>
</evidence>
<evidence type="ECO:0000256" key="1">
    <source>
        <dbReference type="SAM" id="MobiDB-lite"/>
    </source>
</evidence>
<dbReference type="AlphaFoldDB" id="A0A382DQA5"/>
<feature type="non-terminal residue" evidence="2">
    <location>
        <position position="173"/>
    </location>
</feature>